<gene>
    <name evidence="1" type="ORF">EWM59_19610</name>
</gene>
<evidence type="ECO:0000313" key="1">
    <source>
        <dbReference type="EMBL" id="RYU93969.1"/>
    </source>
</evidence>
<proteinExistence type="predicted"/>
<sequence length="272" mass="27336">MVQWAQSAGGTASELGTDIAVDAAGNVYITGGFSGTASFGSESVIANGSNMDIFVAKYSNAGVVQWAKSASGTGNDVGASIVVDASSNAYITGNYASIIMFGDHLVSSQSSSADIFVAKCNSSGEFLWVQSAGGAGNDSGSGIGIDGSGNIYLIGSYTGTATFGNTQTTSNGNLDIFVAKYDNSGEFKWVKSAGAADYDTGQSLAVESNGNVYVTGSYFGTITFGSQSVSSQGSRDLFVTKYDSNGSALWAKTAGGTFLEGGLGIAVDAGGV</sequence>
<dbReference type="RefSeq" id="WP_130022949.1">
    <property type="nucleotide sequence ID" value="NZ_SEWF01000034.1"/>
</dbReference>
<dbReference type="Gene3D" id="2.120.10.30">
    <property type="entry name" value="TolB, C-terminal domain"/>
    <property type="match status" value="1"/>
</dbReference>
<dbReference type="OrthoDB" id="937114at2"/>
<dbReference type="EMBL" id="SEWF01000034">
    <property type="protein sequence ID" value="RYU93969.1"/>
    <property type="molecule type" value="Genomic_DNA"/>
</dbReference>
<dbReference type="AlphaFoldDB" id="A0A4Q5LWM6"/>
<comment type="caution">
    <text evidence="1">The sequence shown here is derived from an EMBL/GenBank/DDBJ whole genome shotgun (WGS) entry which is preliminary data.</text>
</comment>
<protein>
    <recommendedName>
        <fullName evidence="3">Bulb-type lectin domain-containing protein</fullName>
    </recommendedName>
</protein>
<organism evidence="1 2">
    <name type="scientific">Emticicia agri</name>
    <dbReference type="NCBI Taxonomy" id="2492393"/>
    <lineage>
        <taxon>Bacteria</taxon>
        <taxon>Pseudomonadati</taxon>
        <taxon>Bacteroidota</taxon>
        <taxon>Cytophagia</taxon>
        <taxon>Cytophagales</taxon>
        <taxon>Leadbetterellaceae</taxon>
        <taxon>Emticicia</taxon>
    </lineage>
</organism>
<dbReference type="InterPro" id="IPR011042">
    <property type="entry name" value="6-blade_b-propeller_TolB-like"/>
</dbReference>
<dbReference type="SUPFAM" id="SSF101898">
    <property type="entry name" value="NHL repeat"/>
    <property type="match status" value="1"/>
</dbReference>
<dbReference type="Proteomes" id="UP000293162">
    <property type="component" value="Unassembled WGS sequence"/>
</dbReference>
<dbReference type="PANTHER" id="PTHR35580:SF1">
    <property type="entry name" value="PHYTASE-LIKE DOMAIN-CONTAINING PROTEIN"/>
    <property type="match status" value="1"/>
</dbReference>
<dbReference type="InterPro" id="IPR052918">
    <property type="entry name" value="Motility_Chemotaxis_Reg"/>
</dbReference>
<evidence type="ECO:0008006" key="3">
    <source>
        <dbReference type="Google" id="ProtNLM"/>
    </source>
</evidence>
<reference evidence="1 2" key="1">
    <citation type="submission" date="2019-02" db="EMBL/GenBank/DDBJ databases">
        <title>Bacterial novel species Emticicia sp. 17J42-9 isolated from soil.</title>
        <authorList>
            <person name="Jung H.-Y."/>
        </authorList>
    </citation>
    <scope>NUCLEOTIDE SEQUENCE [LARGE SCALE GENOMIC DNA]</scope>
    <source>
        <strain evidence="1 2">17J42-9</strain>
    </source>
</reference>
<dbReference type="Pfam" id="PF06739">
    <property type="entry name" value="SBBP"/>
    <property type="match status" value="1"/>
</dbReference>
<dbReference type="PANTHER" id="PTHR35580">
    <property type="entry name" value="CELL SURFACE GLYCOPROTEIN (S-LAYER PROTEIN)-LIKE PROTEIN"/>
    <property type="match status" value="1"/>
</dbReference>
<name>A0A4Q5LWM6_9BACT</name>
<accession>A0A4Q5LWM6</accession>
<evidence type="ECO:0000313" key="2">
    <source>
        <dbReference type="Proteomes" id="UP000293162"/>
    </source>
</evidence>
<keyword evidence="2" id="KW-1185">Reference proteome</keyword>
<dbReference type="InterPro" id="IPR010620">
    <property type="entry name" value="SBBP_repeat"/>
</dbReference>